<dbReference type="SUPFAM" id="SSF48452">
    <property type="entry name" value="TPR-like"/>
    <property type="match status" value="1"/>
</dbReference>
<organism evidence="1 2">
    <name type="scientific">Myxococcus llanfairpwllgwyngyllgogerychwyrndrobwllllantysiliogogogochensis</name>
    <dbReference type="NCBI Taxonomy" id="2590453"/>
    <lineage>
        <taxon>Bacteria</taxon>
        <taxon>Pseudomonadati</taxon>
        <taxon>Myxococcota</taxon>
        <taxon>Myxococcia</taxon>
        <taxon>Myxococcales</taxon>
        <taxon>Cystobacterineae</taxon>
        <taxon>Myxococcaceae</taxon>
        <taxon>Myxococcus</taxon>
    </lineage>
</organism>
<dbReference type="InterPro" id="IPR011990">
    <property type="entry name" value="TPR-like_helical_dom_sf"/>
</dbReference>
<keyword evidence="2" id="KW-1185">Reference proteome</keyword>
<dbReference type="AlphaFoldDB" id="A0A540X100"/>
<sequence>MGLFNRLFGRAGRPAPTSPEAVRELLFDAVQSQNDAALIRLCAEHEALLLEHYPAWLTVPESVRKEPTHLQRYGQGLIGIAQCLAETRNRPEMFQRMMGTPADNPIVRWQETRERANTLMRGLDFEGALSLLTPEAERIQGLSGGSAETMKAMTFGQMAACHFQEGRAETALPLFRQAIDLCRRAGDDEGVVAYLENSFEAHRYLGQGVDAAGVAMELAVALEQVGQDSRARRIRKVAEIVRAGEPLNRVVAELDSVTLELDELPALIEGKLQFIFCRNRLDLARTTALVERGRVLGGEGRYGEALALFEEARRIDAYSPEPRYEGAVTLLLLQRASEAVSWYDEVEALAPGWYRCRAERWLAAGIAAGRIPYLAFTVMRTLELPNLGAEDRLRLTRQAIGEAPGVPELQLQLGRQLTALDRKDEARAALEVGLAQAEEPDIRSRLLIESAADAAPSADRDRMLHEAMEPGGNLVAAAMARVLLHSGTGQHLVH</sequence>
<protein>
    <recommendedName>
        <fullName evidence="3">Tetratricopeptide repeat protein</fullName>
    </recommendedName>
</protein>
<dbReference type="Proteomes" id="UP000315369">
    <property type="component" value="Unassembled WGS sequence"/>
</dbReference>
<comment type="caution">
    <text evidence="1">The sequence shown here is derived from an EMBL/GenBank/DDBJ whole genome shotgun (WGS) entry which is preliminary data.</text>
</comment>
<evidence type="ECO:0000313" key="1">
    <source>
        <dbReference type="EMBL" id="TQF14929.1"/>
    </source>
</evidence>
<dbReference type="SMART" id="SM00028">
    <property type="entry name" value="TPR"/>
    <property type="match status" value="4"/>
</dbReference>
<name>A0A540X100_9BACT</name>
<dbReference type="InterPro" id="IPR019734">
    <property type="entry name" value="TPR_rpt"/>
</dbReference>
<evidence type="ECO:0000313" key="2">
    <source>
        <dbReference type="Proteomes" id="UP000315369"/>
    </source>
</evidence>
<gene>
    <name evidence="1" type="ORF">FJV41_16220</name>
</gene>
<dbReference type="EMBL" id="VIFM01000055">
    <property type="protein sequence ID" value="TQF14929.1"/>
    <property type="molecule type" value="Genomic_DNA"/>
</dbReference>
<dbReference type="Gene3D" id="1.25.40.10">
    <property type="entry name" value="Tetratricopeptide repeat domain"/>
    <property type="match status" value="2"/>
</dbReference>
<dbReference type="OrthoDB" id="5483121at2"/>
<dbReference type="RefSeq" id="WP_141643390.1">
    <property type="nucleotide sequence ID" value="NZ_VIFM01000055.1"/>
</dbReference>
<evidence type="ECO:0008006" key="3">
    <source>
        <dbReference type="Google" id="ProtNLM"/>
    </source>
</evidence>
<accession>A0A540X100</accession>
<proteinExistence type="predicted"/>
<reference evidence="1 2" key="1">
    <citation type="submission" date="2019-06" db="EMBL/GenBank/DDBJ databases">
        <authorList>
            <person name="Livingstone P."/>
            <person name="Whitworth D."/>
        </authorList>
    </citation>
    <scope>NUCLEOTIDE SEQUENCE [LARGE SCALE GENOMIC DNA]</scope>
    <source>
        <strain evidence="1 2">AM401</strain>
    </source>
</reference>